<proteinExistence type="predicted"/>
<keyword evidence="2" id="KW-0255">Endonuclease</keyword>
<dbReference type="GO" id="GO:0004519">
    <property type="term" value="F:endonuclease activity"/>
    <property type="evidence" value="ECO:0007669"/>
    <property type="project" value="UniProtKB-KW"/>
</dbReference>
<dbReference type="EMBL" id="JANGSQ010000079">
    <property type="protein sequence ID" value="MCW4589456.1"/>
    <property type="molecule type" value="Genomic_DNA"/>
</dbReference>
<keyword evidence="3" id="KW-1185">Reference proteome</keyword>
<keyword evidence="2" id="KW-0378">Hydrolase</keyword>
<sequence length="525" mass="60486">MNIINNTENIKKKITLDVKKVFKPKSMFDLAREENKNKSKITAVKKPEYTPLSMWQKAMQEPKPVKPVIKRITRTHIPDLSGLSDTDPVDVIRDDGTPERWTIGELKTCLISHLKEYTRQRNTFAFNVLKQFPEFHEIEPITDLEPIADDDSEQAINWYQFGKNGHGKHHGKREHIKPSYDISDNDRAKRARLFRNRAILAGLEDFANTNGYRATFITITCDRDSIAQSKQCVSDLWNGLQKKLRNRKILNFGIKSFEQQKTGIWHIHAIIFTQKIIISDVETNIYPMYASHPHDGGECVQRIAKGTAINVGKYITKAIVTDDHNKRSSGFQVISESRFFGIPKGVIKSYDKVYKTWHDIKVFDDNQLSKSERKILAHIKAEMTPEQRKRFNHERFLKCHIRKRNMMTVLDSLGAFKEIKRPPCSWSQIKRVMTEGVKLSTKREQSKSDRKQRGVDKMKNINKKVWQPARGPPMTKIHNHANPSIEKRRHQMNNTRPPHIITGIPPPSPDTTAMPANATATSGCP</sequence>
<accession>A0ABT3K231</accession>
<dbReference type="Proteomes" id="UP001526337">
    <property type="component" value="Unassembled WGS sequence"/>
</dbReference>
<dbReference type="RefSeq" id="WP_171791487.1">
    <property type="nucleotide sequence ID" value="NZ_JABJWD010000105.1"/>
</dbReference>
<gene>
    <name evidence="2" type="ORF">NO263_02520</name>
</gene>
<organism evidence="2 3">
    <name type="scientific">Gluconacetobacter entanii</name>
    <dbReference type="NCBI Taxonomy" id="108528"/>
    <lineage>
        <taxon>Bacteria</taxon>
        <taxon>Pseudomonadati</taxon>
        <taxon>Pseudomonadota</taxon>
        <taxon>Alphaproteobacteria</taxon>
        <taxon>Acetobacterales</taxon>
        <taxon>Acetobacteraceae</taxon>
        <taxon>Gluconacetobacter</taxon>
    </lineage>
</organism>
<comment type="caution">
    <text evidence="2">The sequence shown here is derived from an EMBL/GenBank/DDBJ whole genome shotgun (WGS) entry which is preliminary data.</text>
</comment>
<evidence type="ECO:0000313" key="3">
    <source>
        <dbReference type="Proteomes" id="UP001526337"/>
    </source>
</evidence>
<reference evidence="2 3" key="1">
    <citation type="submission" date="2022-07" db="EMBL/GenBank/DDBJ databases">
        <title>Genome stability of Gluconacetobacter entanii AV429.</title>
        <authorList>
            <person name="Trcek J."/>
            <person name="Cepec E."/>
        </authorList>
    </citation>
    <scope>NUCLEOTIDE SEQUENCE [LARGE SCALE GENOMIC DNA]</scope>
    <source>
        <strain evidence="2 3">AV429_2022</strain>
    </source>
</reference>
<name>A0ABT3K231_9PROT</name>
<feature type="region of interest" description="Disordered" evidence="1">
    <location>
        <begin position="495"/>
        <end position="525"/>
    </location>
</feature>
<keyword evidence="2" id="KW-0540">Nuclease</keyword>
<evidence type="ECO:0000256" key="1">
    <source>
        <dbReference type="SAM" id="MobiDB-lite"/>
    </source>
</evidence>
<evidence type="ECO:0000313" key="2">
    <source>
        <dbReference type="EMBL" id="MCW4589456.1"/>
    </source>
</evidence>
<protein>
    <submittedName>
        <fullName evidence="2">Replication endonuclease</fullName>
    </submittedName>
</protein>